<evidence type="ECO:0000256" key="3">
    <source>
        <dbReference type="ARBA" id="ARBA00022827"/>
    </source>
</evidence>
<evidence type="ECO:0000256" key="1">
    <source>
        <dbReference type="ARBA" id="ARBA00006442"/>
    </source>
</evidence>
<dbReference type="InterPro" id="IPR036188">
    <property type="entry name" value="FAD/NAD-bd_sf"/>
</dbReference>
<dbReference type="PANTHER" id="PTHR43735">
    <property type="entry name" value="APOPTOSIS-INDUCING FACTOR 1"/>
    <property type="match status" value="1"/>
</dbReference>
<proteinExistence type="inferred from homology"/>
<dbReference type="EMBL" id="JANVFO010000015">
    <property type="protein sequence ID" value="KAJ3734013.1"/>
    <property type="molecule type" value="Genomic_DNA"/>
</dbReference>
<evidence type="ECO:0000313" key="7">
    <source>
        <dbReference type="Proteomes" id="UP001176059"/>
    </source>
</evidence>
<reference evidence="6" key="1">
    <citation type="submission" date="2022-08" db="EMBL/GenBank/DDBJ databases">
        <authorList>
            <consortium name="DOE Joint Genome Institute"/>
            <person name="Min B."/>
            <person name="Sierra-Patev S."/>
            <person name="Naranjo-Ortiz M."/>
            <person name="Looney B."/>
            <person name="Konkel Z."/>
            <person name="Slot J.C."/>
            <person name="Sakamoto Y."/>
            <person name="Steenwyk J.L."/>
            <person name="Rokas A."/>
            <person name="Carro J."/>
            <person name="Camarero S."/>
            <person name="Ferreira P."/>
            <person name="Molpeceres G."/>
            <person name="Ruiz-duenas F.J."/>
            <person name="Serrano A."/>
            <person name="Henrissat B."/>
            <person name="Drula E."/>
            <person name="Hughes K.W."/>
            <person name="Mata J.L."/>
            <person name="Ishikawa N.K."/>
            <person name="Vargas-Isla R."/>
            <person name="Ushijima S."/>
            <person name="Smith C.A."/>
            <person name="Ahrendt S."/>
            <person name="Andreopoulos W."/>
            <person name="He G."/>
            <person name="LaButti K."/>
            <person name="Lipzen A."/>
            <person name="Ng V."/>
            <person name="Riley R."/>
            <person name="Sandor L."/>
            <person name="Barry K."/>
            <person name="Martinez A.T."/>
            <person name="Xiao Y."/>
            <person name="Gibbons J.G."/>
            <person name="Terashima K."/>
            <person name="Hibbett D.S."/>
            <person name="Grigoriev I.V."/>
        </authorList>
    </citation>
    <scope>NUCLEOTIDE SEQUENCE</scope>
    <source>
        <strain evidence="6">ET3784</strain>
    </source>
</reference>
<comment type="similarity">
    <text evidence="1">Belongs to the FAD-dependent oxidoreductase family.</text>
</comment>
<evidence type="ECO:0000313" key="6">
    <source>
        <dbReference type="EMBL" id="KAJ3734013.1"/>
    </source>
</evidence>
<comment type="caution">
    <text evidence="6">The sequence shown here is derived from an EMBL/GenBank/DDBJ whole genome shotgun (WGS) entry which is preliminary data.</text>
</comment>
<dbReference type="GO" id="GO:0005737">
    <property type="term" value="C:cytoplasm"/>
    <property type="evidence" value="ECO:0007669"/>
    <property type="project" value="TreeGrafter"/>
</dbReference>
<protein>
    <recommendedName>
        <fullName evidence="5">FAD/NAD(P)-binding domain-containing protein</fullName>
    </recommendedName>
</protein>
<dbReference type="GO" id="GO:0004174">
    <property type="term" value="F:electron-transferring-flavoprotein dehydrogenase activity"/>
    <property type="evidence" value="ECO:0007669"/>
    <property type="project" value="TreeGrafter"/>
</dbReference>
<evidence type="ECO:0000256" key="2">
    <source>
        <dbReference type="ARBA" id="ARBA00022630"/>
    </source>
</evidence>
<organism evidence="6 7">
    <name type="scientific">Lentinula guzmanii</name>
    <dbReference type="NCBI Taxonomy" id="2804957"/>
    <lineage>
        <taxon>Eukaryota</taxon>
        <taxon>Fungi</taxon>
        <taxon>Dikarya</taxon>
        <taxon>Basidiomycota</taxon>
        <taxon>Agaricomycotina</taxon>
        <taxon>Agaricomycetes</taxon>
        <taxon>Agaricomycetidae</taxon>
        <taxon>Agaricales</taxon>
        <taxon>Marasmiineae</taxon>
        <taxon>Omphalotaceae</taxon>
        <taxon>Lentinula</taxon>
    </lineage>
</organism>
<dbReference type="Pfam" id="PF07992">
    <property type="entry name" value="Pyr_redox_2"/>
    <property type="match status" value="1"/>
</dbReference>
<gene>
    <name evidence="6" type="ORF">DFJ43DRAFT_994378</name>
</gene>
<dbReference type="Gene3D" id="3.50.50.100">
    <property type="match status" value="1"/>
</dbReference>
<dbReference type="AlphaFoldDB" id="A0AA38N343"/>
<name>A0AA38N343_9AGAR</name>
<keyword evidence="4" id="KW-0560">Oxidoreductase</keyword>
<dbReference type="InterPro" id="IPR023753">
    <property type="entry name" value="FAD/NAD-binding_dom"/>
</dbReference>
<dbReference type="Proteomes" id="UP001176059">
    <property type="component" value="Unassembled WGS sequence"/>
</dbReference>
<evidence type="ECO:0000256" key="4">
    <source>
        <dbReference type="ARBA" id="ARBA00023002"/>
    </source>
</evidence>
<feature type="domain" description="FAD/NAD(P)-binding" evidence="5">
    <location>
        <begin position="13"/>
        <end position="306"/>
    </location>
</feature>
<dbReference type="SUPFAM" id="SSF51905">
    <property type="entry name" value="FAD/NAD(P)-binding domain"/>
    <property type="match status" value="1"/>
</dbReference>
<dbReference type="PRINTS" id="PR00368">
    <property type="entry name" value="FADPNR"/>
</dbReference>
<keyword evidence="2" id="KW-0285">Flavoprotein</keyword>
<accession>A0AA38N343</accession>
<evidence type="ECO:0000259" key="5">
    <source>
        <dbReference type="Pfam" id="PF07992"/>
    </source>
</evidence>
<dbReference type="GO" id="GO:0050660">
    <property type="term" value="F:flavin adenine dinucleotide binding"/>
    <property type="evidence" value="ECO:0007669"/>
    <property type="project" value="TreeGrafter"/>
</dbReference>
<keyword evidence="7" id="KW-1185">Reference proteome</keyword>
<sequence length="401" mass="43423">MAFPEHSKHDKLKIVIVGGGVGGLGLLRCLSTTIDPKKHTVILIDARPAYVHLISSLRLVVSNTDNLIKRSIHPYGDHTFRNKLAGNGTFIQASVTDIKFNDTGKGGQVILDNGGIVVYDVLVLTTGSNLPYPIAFPTSTKAIEEYVKARQAEFAAATDILLVGGGPVGIELAGELRDVFPSKAITLIHRSSHLLNAVYPDKFRIAMQKQLQDREITVLTGDAITMSDTATSQVPKDGFITKQGKTLKPDLIPTWGMRPNTSYLPSDLLSSTGHVKISPTFQLPAHPDVFAIGDIVDWNERVNASKVVRSHAPVAARNVLLYLSLREAQGKDSIDILASKDSAKYKGTTEAITISNGKLCTSGMSYLDVLWGIMFGGWITSLSSRDLAVSRLSYLTGYKPV</sequence>
<dbReference type="PANTHER" id="PTHR43735:SF3">
    <property type="entry name" value="FERROPTOSIS SUPPRESSOR PROTEIN 1"/>
    <property type="match status" value="1"/>
</dbReference>
<keyword evidence="3" id="KW-0274">FAD</keyword>
<reference evidence="6" key="2">
    <citation type="journal article" date="2023" name="Proc. Natl. Acad. Sci. U.S.A.">
        <title>A global phylogenomic analysis of the shiitake genus Lentinula.</title>
        <authorList>
            <person name="Sierra-Patev S."/>
            <person name="Min B."/>
            <person name="Naranjo-Ortiz M."/>
            <person name="Looney B."/>
            <person name="Konkel Z."/>
            <person name="Slot J.C."/>
            <person name="Sakamoto Y."/>
            <person name="Steenwyk J.L."/>
            <person name="Rokas A."/>
            <person name="Carro J."/>
            <person name="Camarero S."/>
            <person name="Ferreira P."/>
            <person name="Molpeceres G."/>
            <person name="Ruiz-Duenas F.J."/>
            <person name="Serrano A."/>
            <person name="Henrissat B."/>
            <person name="Drula E."/>
            <person name="Hughes K.W."/>
            <person name="Mata J.L."/>
            <person name="Ishikawa N.K."/>
            <person name="Vargas-Isla R."/>
            <person name="Ushijima S."/>
            <person name="Smith C.A."/>
            <person name="Donoghue J."/>
            <person name="Ahrendt S."/>
            <person name="Andreopoulos W."/>
            <person name="He G."/>
            <person name="LaButti K."/>
            <person name="Lipzen A."/>
            <person name="Ng V."/>
            <person name="Riley R."/>
            <person name="Sandor L."/>
            <person name="Barry K."/>
            <person name="Martinez A.T."/>
            <person name="Xiao Y."/>
            <person name="Gibbons J.G."/>
            <person name="Terashima K."/>
            <person name="Grigoriev I.V."/>
            <person name="Hibbett D."/>
        </authorList>
    </citation>
    <scope>NUCLEOTIDE SEQUENCE</scope>
    <source>
        <strain evidence="6">ET3784</strain>
    </source>
</reference>
<dbReference type="PRINTS" id="PR00411">
    <property type="entry name" value="PNDRDTASEI"/>
</dbReference>